<organism evidence="2 3">
    <name type="scientific">Streptomyces himastatinicus ATCC 53653</name>
    <dbReference type="NCBI Taxonomy" id="457427"/>
    <lineage>
        <taxon>Bacteria</taxon>
        <taxon>Bacillati</taxon>
        <taxon>Actinomycetota</taxon>
        <taxon>Actinomycetes</taxon>
        <taxon>Kitasatosporales</taxon>
        <taxon>Streptomycetaceae</taxon>
        <taxon>Streptomyces</taxon>
        <taxon>Streptomyces violaceusniger group</taxon>
    </lineage>
</organism>
<evidence type="ECO:0000313" key="2">
    <source>
        <dbReference type="EMBL" id="EFL24385.1"/>
    </source>
</evidence>
<dbReference type="InterPro" id="IPR016181">
    <property type="entry name" value="Acyl_CoA_acyltransferase"/>
</dbReference>
<dbReference type="HOGENOM" id="CLU_013985_18_2_11"/>
<gene>
    <name evidence="2" type="ORF">SSOG_04099</name>
</gene>
<dbReference type="SUPFAM" id="SSF55729">
    <property type="entry name" value="Acyl-CoA N-acyltransferases (Nat)"/>
    <property type="match status" value="1"/>
</dbReference>
<reference evidence="2 3" key="1">
    <citation type="submission" date="2009-02" db="EMBL/GenBank/DDBJ databases">
        <title>Annotation of Streptomyces hygroscopicus strain ATCC 53653.</title>
        <authorList>
            <consortium name="The Broad Institute Genome Sequencing Platform"/>
            <consortium name="Broad Institute Microbial Sequencing Center"/>
            <person name="Fischbach M."/>
            <person name="Godfrey P."/>
            <person name="Ward D."/>
            <person name="Young S."/>
            <person name="Zeng Q."/>
            <person name="Koehrsen M."/>
            <person name="Alvarado L."/>
            <person name="Berlin A.M."/>
            <person name="Bochicchio J."/>
            <person name="Borenstein D."/>
            <person name="Chapman S.B."/>
            <person name="Chen Z."/>
            <person name="Engels R."/>
            <person name="Freedman E."/>
            <person name="Gellesch M."/>
            <person name="Goldberg J."/>
            <person name="Griggs A."/>
            <person name="Gujja S."/>
            <person name="Heilman E.R."/>
            <person name="Heiman D.I."/>
            <person name="Hepburn T.A."/>
            <person name="Howarth C."/>
            <person name="Jen D."/>
            <person name="Larson L."/>
            <person name="Lewis B."/>
            <person name="Mehta T."/>
            <person name="Park D."/>
            <person name="Pearson M."/>
            <person name="Richards J."/>
            <person name="Roberts A."/>
            <person name="Saif S."/>
            <person name="Shea T.D."/>
            <person name="Shenoy N."/>
            <person name="Sisk P."/>
            <person name="Stolte C."/>
            <person name="Sykes S.N."/>
            <person name="Thomson T."/>
            <person name="Walk T."/>
            <person name="White J."/>
            <person name="Yandava C."/>
            <person name="Straight P."/>
            <person name="Clardy J."/>
            <person name="Hung D."/>
            <person name="Kolter R."/>
            <person name="Mekalanos J."/>
            <person name="Walker S."/>
            <person name="Walsh C.T."/>
            <person name="Wieland-Brown L.C."/>
            <person name="Haas B."/>
            <person name="Nusbaum C."/>
            <person name="Birren B."/>
        </authorList>
    </citation>
    <scope>NUCLEOTIDE SEQUENCE [LARGE SCALE GENOMIC DNA]</scope>
    <source>
        <strain evidence="2 3">ATCC 53653</strain>
    </source>
</reference>
<dbReference type="OrthoDB" id="5243635at2"/>
<proteinExistence type="predicted"/>
<feature type="domain" description="N-acetyltransferase" evidence="1">
    <location>
        <begin position="5"/>
        <end position="173"/>
    </location>
</feature>
<evidence type="ECO:0000313" key="3">
    <source>
        <dbReference type="Proteomes" id="UP000003963"/>
    </source>
</evidence>
<dbReference type="STRING" id="457427.SSOG_04099"/>
<dbReference type="InterPro" id="IPR000182">
    <property type="entry name" value="GNAT_dom"/>
</dbReference>
<accession>D9WUF0</accession>
<dbReference type="PROSITE" id="PS51186">
    <property type="entry name" value="GNAT"/>
    <property type="match status" value="1"/>
</dbReference>
<name>D9WUF0_9ACTN</name>
<dbReference type="GO" id="GO:0016747">
    <property type="term" value="F:acyltransferase activity, transferring groups other than amino-acyl groups"/>
    <property type="evidence" value="ECO:0007669"/>
    <property type="project" value="InterPro"/>
</dbReference>
<keyword evidence="2" id="KW-0808">Transferase</keyword>
<dbReference type="EMBL" id="GG657754">
    <property type="protein sequence ID" value="EFL24385.1"/>
    <property type="molecule type" value="Genomic_DNA"/>
</dbReference>
<evidence type="ECO:0000259" key="1">
    <source>
        <dbReference type="PROSITE" id="PS51186"/>
    </source>
</evidence>
<dbReference type="Pfam" id="PF00583">
    <property type="entry name" value="Acetyltransf_1"/>
    <property type="match status" value="1"/>
</dbReference>
<keyword evidence="3" id="KW-1185">Reference proteome</keyword>
<sequence>MDDGIRVRVASVGEAEAMADIHTRARSAYYLAGGAVEEVSDDAGVCTEREAAWGRAIASAGLTALCVEVRGGGMVGVLAMGAPKDADVDASVYRQLFQIHVHPDFWGRGVGGALHEAFAGRLVAGGFTGGVLEAWEGNPRARGFYARRGWREDGDRRPGPRDVDYVRMRLRVG</sequence>
<dbReference type="Gene3D" id="3.40.630.30">
    <property type="match status" value="1"/>
</dbReference>
<dbReference type="AlphaFoldDB" id="D9WUF0"/>
<protein>
    <submittedName>
        <fullName evidence="2">GNAT family acetyltransferase</fullName>
    </submittedName>
</protein>
<dbReference type="Proteomes" id="UP000003963">
    <property type="component" value="Unassembled WGS sequence"/>
</dbReference>
<dbReference type="RefSeq" id="WP_009716194.1">
    <property type="nucleotide sequence ID" value="NZ_GG657754.1"/>
</dbReference>